<dbReference type="InterPro" id="IPR039361">
    <property type="entry name" value="Cyclin"/>
</dbReference>
<dbReference type="GO" id="GO:0051301">
    <property type="term" value="P:cell division"/>
    <property type="evidence" value="ECO:0007669"/>
    <property type="project" value="UniProtKB-KW"/>
</dbReference>
<organism evidence="7 8">
    <name type="scientific">Rhynchospora pubera</name>
    <dbReference type="NCBI Taxonomy" id="906938"/>
    <lineage>
        <taxon>Eukaryota</taxon>
        <taxon>Viridiplantae</taxon>
        <taxon>Streptophyta</taxon>
        <taxon>Embryophyta</taxon>
        <taxon>Tracheophyta</taxon>
        <taxon>Spermatophyta</taxon>
        <taxon>Magnoliopsida</taxon>
        <taxon>Liliopsida</taxon>
        <taxon>Poales</taxon>
        <taxon>Cyperaceae</taxon>
        <taxon>Cyperoideae</taxon>
        <taxon>Rhynchosporeae</taxon>
        <taxon>Rhynchospora</taxon>
    </lineage>
</organism>
<dbReference type="Pfam" id="PF02984">
    <property type="entry name" value="Cyclin_C"/>
    <property type="match status" value="1"/>
</dbReference>
<dbReference type="SUPFAM" id="SSF47954">
    <property type="entry name" value="Cyclin-like"/>
    <property type="match status" value="2"/>
</dbReference>
<name>A0AAV8EGR8_9POAL</name>
<feature type="domain" description="Cyclin-like" evidence="5">
    <location>
        <begin position="91"/>
        <end position="175"/>
    </location>
</feature>
<dbReference type="PANTHER" id="PTHR10177">
    <property type="entry name" value="CYCLINS"/>
    <property type="match status" value="1"/>
</dbReference>
<dbReference type="Gene3D" id="1.10.472.10">
    <property type="entry name" value="Cyclin-like"/>
    <property type="match status" value="2"/>
</dbReference>
<dbReference type="InterPro" id="IPR004367">
    <property type="entry name" value="Cyclin_C-dom"/>
</dbReference>
<dbReference type="Pfam" id="PF00134">
    <property type="entry name" value="Cyclin_N"/>
    <property type="match status" value="1"/>
</dbReference>
<dbReference type="SMART" id="SM00385">
    <property type="entry name" value="CYCLIN"/>
    <property type="match status" value="2"/>
</dbReference>
<accession>A0AAV8EGR8</accession>
<feature type="domain" description="Cyclin C-terminal" evidence="6">
    <location>
        <begin position="184"/>
        <end position="301"/>
    </location>
</feature>
<keyword evidence="1" id="KW-0132">Cell division</keyword>
<proteinExistence type="inferred from homology"/>
<dbReference type="FunFam" id="1.10.472.10:FF:000001">
    <property type="entry name" value="G2/mitotic-specific cyclin"/>
    <property type="match status" value="1"/>
</dbReference>
<evidence type="ECO:0000259" key="5">
    <source>
        <dbReference type="SMART" id="SM00385"/>
    </source>
</evidence>
<gene>
    <name evidence="7" type="ORF">LUZ62_063886</name>
</gene>
<evidence type="ECO:0000259" key="6">
    <source>
        <dbReference type="SMART" id="SM01332"/>
    </source>
</evidence>
<evidence type="ECO:0000256" key="3">
    <source>
        <dbReference type="ARBA" id="ARBA00023306"/>
    </source>
</evidence>
<evidence type="ECO:0000313" key="8">
    <source>
        <dbReference type="Proteomes" id="UP001140206"/>
    </source>
</evidence>
<keyword evidence="3" id="KW-0131">Cell cycle</keyword>
<dbReference type="AlphaFoldDB" id="A0AAV8EGR8"/>
<comment type="similarity">
    <text evidence="4">Belongs to the cyclin family.</text>
</comment>
<keyword evidence="8" id="KW-1185">Reference proteome</keyword>
<reference evidence="7" key="1">
    <citation type="submission" date="2022-08" db="EMBL/GenBank/DDBJ databases">
        <authorList>
            <person name="Marques A."/>
        </authorList>
    </citation>
    <scope>NUCLEOTIDE SEQUENCE</scope>
    <source>
        <strain evidence="7">RhyPub2mFocal</strain>
        <tissue evidence="7">Leaves</tissue>
    </source>
</reference>
<sequence>MMQFLQRTRQRGCKEERPNMTGLMEVLSNLLNYWFKRLSISLGCQFPSFNFCLKHKVISKQNATQEVIKQPCNYLSSQSSITPKVRASLVNLIVELHQMLQFCPETLYLTVAIFDRFLSQETVARVEGKLVGMCAMLIASKYEEVHKPLLEELADIWMLRYVTGDVVRMEKRILHRLEWSLNLPTTYMFLSRWINIEQPDEETECMIYFFSELALTQHYLIRVCPLRVAASCVYAARCTLKKYPLWTKTLQQCTRYLEPQLLECTQILVYAHSLAPKCMINAVYEKYSLEEYRKVALHAPVELEQLPLPVW</sequence>
<dbReference type="InterPro" id="IPR006671">
    <property type="entry name" value="Cyclin_N"/>
</dbReference>
<keyword evidence="2 4" id="KW-0195">Cyclin</keyword>
<dbReference type="InterPro" id="IPR013763">
    <property type="entry name" value="Cyclin-like_dom"/>
</dbReference>
<protein>
    <submittedName>
        <fullName evidence="7">Cyclin family protein</fullName>
    </submittedName>
</protein>
<dbReference type="Proteomes" id="UP001140206">
    <property type="component" value="Chromosome 3"/>
</dbReference>
<dbReference type="InterPro" id="IPR036915">
    <property type="entry name" value="Cyclin-like_sf"/>
</dbReference>
<dbReference type="EMBL" id="JAMFTS010000003">
    <property type="protein sequence ID" value="KAJ4779629.1"/>
    <property type="molecule type" value="Genomic_DNA"/>
</dbReference>
<evidence type="ECO:0000313" key="7">
    <source>
        <dbReference type="EMBL" id="KAJ4779629.1"/>
    </source>
</evidence>
<comment type="caution">
    <text evidence="7">The sequence shown here is derived from an EMBL/GenBank/DDBJ whole genome shotgun (WGS) entry which is preliminary data.</text>
</comment>
<evidence type="ECO:0000256" key="1">
    <source>
        <dbReference type="ARBA" id="ARBA00022618"/>
    </source>
</evidence>
<evidence type="ECO:0000256" key="4">
    <source>
        <dbReference type="RuleBase" id="RU000383"/>
    </source>
</evidence>
<dbReference type="SMART" id="SM01332">
    <property type="entry name" value="Cyclin_C"/>
    <property type="match status" value="1"/>
</dbReference>
<evidence type="ECO:0000256" key="2">
    <source>
        <dbReference type="ARBA" id="ARBA00023127"/>
    </source>
</evidence>
<feature type="domain" description="Cyclin-like" evidence="5">
    <location>
        <begin position="188"/>
        <end position="270"/>
    </location>
</feature>